<dbReference type="Gene3D" id="2.60.120.200">
    <property type="match status" value="1"/>
</dbReference>
<dbReference type="InterPro" id="IPR008377">
    <property type="entry name" value="Sialidase_trypan"/>
</dbReference>
<dbReference type="SUPFAM" id="SSF49899">
    <property type="entry name" value="Concanavalin A-like lectins/glucanases"/>
    <property type="match status" value="1"/>
</dbReference>
<dbReference type="VEuPathDB" id="TriTrypDB:Tc_MARK_8750"/>
<dbReference type="VEuPathDB" id="TriTrypDB:TcCLB.507283.10"/>
<name>A0A2V2VDA9_TRYCR</name>
<dbReference type="VEuPathDB" id="TriTrypDB:Tc_MARK_7794"/>
<dbReference type="VEuPathDB" id="TriTrypDB:TcG_13187"/>
<dbReference type="Proteomes" id="UP000246121">
    <property type="component" value="Unassembled WGS sequence"/>
</dbReference>
<sequence>MLSRVAAVKAPRTDNRRRVTGSSVRRREGRESEPQRPNMSRRVFTSAVLLLLFVMMCCGTGGATATEKTKSGKGSSPSPSFVWKDGKGGETVSSLRVPSLVVMDGDVFAVAEAQCMEAGNSFTGIASELLEWTDQESKRELDTAKLKTQVLEECSSQNKNCASQTEGQDASQSRKKVLVSRPTTVVKESDIHMLAGTYSFEVTKGVGQKAAADKWGLLVASGNFSTDGSTDKKRIYWNDAYVIPWTYFEKQHESLTRLIGGGGSGVKMKDGTLVLPVEGKKKEKKAAEEDGKTVSLIIYSSATGGGNLSKGMSADGCSDPSVVEWKDKKLIMMTACDDGRRRVYESVDKGESWTEALGTLSRVWSNKKGNEKRVGSGFITATIGDDKRNVMLVTLPVYAKETEKEDNGKGKLHLWLTDNTHIVDIGPVSEKDEDVTASSLLYKSAGSGDKKEELIALYEKNGDADKPSLGMVSVRLTEQLQRVKDVLKTWREVDERVSSLCPSIAEKDGLPGNACATDKITDGLVGFLSGNFSDTTWRDEYLGVNATVKKKDGETGAEQTSDGVKFTGAWAEWPVGEQGENQLYHFANHNFTLVATVSIDGEPKKGDTIPLIGAKMNDNGNTVLLGLSYNNEKKWILLYDDGKNTEHSSNWETKKSEHVVILLRSGNQGSAYVDGQRVGNAQLVLQDIEGSKEISHFYIGGDGGSAGSREGVSVNVRNVLLYNRPWTEEEVGALNPNKAPISPPEDLTAAVVVDTPSTAVSGPVAQKTVSVSTPGGSTVNHESSVSSGEDAETVEGTDAQGEEGIHPLSRDENATALNSSLGNVSQGNNSDGGTMRESGLLPSLLLLLGLWGLAAL</sequence>
<organism evidence="4 5">
    <name type="scientific">Trypanosoma cruzi</name>
    <dbReference type="NCBI Taxonomy" id="5693"/>
    <lineage>
        <taxon>Eukaryota</taxon>
        <taxon>Discoba</taxon>
        <taxon>Euglenozoa</taxon>
        <taxon>Kinetoplastea</taxon>
        <taxon>Metakinetoplastina</taxon>
        <taxon>Trypanosomatida</taxon>
        <taxon>Trypanosomatidae</taxon>
        <taxon>Trypanosoma</taxon>
        <taxon>Schizotrypanum</taxon>
    </lineage>
</organism>
<evidence type="ECO:0000313" key="5">
    <source>
        <dbReference type="Proteomes" id="UP000246121"/>
    </source>
</evidence>
<dbReference type="AlphaFoldDB" id="A0A2V2VDA9"/>
<evidence type="ECO:0000313" key="4">
    <source>
        <dbReference type="EMBL" id="PWU93088.1"/>
    </source>
</evidence>
<protein>
    <submittedName>
        <fullName evidence="4">Putative trans-sialidase, Group V</fullName>
    </submittedName>
</protein>
<dbReference type="VEuPathDB" id="TriTrypDB:C4B63_33g61"/>
<reference evidence="4 5" key="1">
    <citation type="journal article" date="2018" name="Microb. Genom.">
        <title>Expanding an expanded genome: long-read sequencing of Trypanosoma cruzi.</title>
        <authorList>
            <person name="Berna L."/>
            <person name="Rodriguez M."/>
            <person name="Chiribao M.L."/>
            <person name="Parodi-Talice A."/>
            <person name="Pita S."/>
            <person name="Rijo G."/>
            <person name="Alvarez-Valin F."/>
            <person name="Robello C."/>
        </authorList>
    </citation>
    <scope>NUCLEOTIDE SEQUENCE [LARGE SCALE GENOMIC DNA]</scope>
    <source>
        <strain evidence="4 5">Dm28c</strain>
    </source>
</reference>
<dbReference type="InterPro" id="IPR036278">
    <property type="entry name" value="Sialidase_sf"/>
</dbReference>
<dbReference type="VEuPathDB" id="TriTrypDB:TcCLB.504081.80"/>
<dbReference type="Pfam" id="PF13859">
    <property type="entry name" value="BNR_3"/>
    <property type="match status" value="1"/>
</dbReference>
<dbReference type="InterPro" id="IPR055239">
    <property type="entry name" value="TS_C"/>
</dbReference>
<dbReference type="VEuPathDB" id="TriTrypDB:Tc_MARK_9915"/>
<dbReference type="VEuPathDB" id="TriTrypDB:TCDM_13148"/>
<comment type="caution">
    <text evidence="4">The sequence shown here is derived from an EMBL/GenBank/DDBJ whole genome shotgun (WGS) entry which is preliminary data.</text>
</comment>
<evidence type="ECO:0000256" key="1">
    <source>
        <dbReference type="SAM" id="MobiDB-lite"/>
    </source>
</evidence>
<dbReference type="InterPro" id="IPR011040">
    <property type="entry name" value="Sialidase"/>
</dbReference>
<dbReference type="VEuPathDB" id="TriTrypDB:TCSYLVIO_009647"/>
<dbReference type="VEuPathDB" id="TriTrypDB:TcCL_NonESM06461"/>
<feature type="domain" description="Sialidase" evidence="2">
    <location>
        <begin position="97"/>
        <end position="459"/>
    </location>
</feature>
<dbReference type="VEuPathDB" id="TriTrypDB:TCDM_12499"/>
<accession>A0A2V2VDA9</accession>
<feature type="compositionally biased region" description="Basic and acidic residues" evidence="1">
    <location>
        <begin position="25"/>
        <end position="34"/>
    </location>
</feature>
<gene>
    <name evidence="4" type="ORF">C4B63_33g61</name>
</gene>
<dbReference type="SUPFAM" id="SSF50939">
    <property type="entry name" value="Sialidases"/>
    <property type="match status" value="1"/>
</dbReference>
<feature type="compositionally biased region" description="Polar residues" evidence="1">
    <location>
        <begin position="767"/>
        <end position="787"/>
    </location>
</feature>
<dbReference type="InterPro" id="IPR021287">
    <property type="entry name" value="Trans-sialidase_CS"/>
</dbReference>
<dbReference type="CDD" id="cd15482">
    <property type="entry name" value="Sialidase_non-viral"/>
    <property type="match status" value="1"/>
</dbReference>
<dbReference type="Gene3D" id="2.120.10.10">
    <property type="match status" value="1"/>
</dbReference>
<feature type="region of interest" description="Disordered" evidence="1">
    <location>
        <begin position="761"/>
        <end position="805"/>
    </location>
</feature>
<evidence type="ECO:0000259" key="3">
    <source>
        <dbReference type="Pfam" id="PF22925"/>
    </source>
</evidence>
<dbReference type="Pfam" id="PF22925">
    <property type="entry name" value="TS_C"/>
    <property type="match status" value="1"/>
</dbReference>
<dbReference type="EMBL" id="PRFA01000033">
    <property type="protein sequence ID" value="PWU93088.1"/>
    <property type="molecule type" value="Genomic_DNA"/>
</dbReference>
<feature type="region of interest" description="Disordered" evidence="1">
    <location>
        <begin position="64"/>
        <end position="90"/>
    </location>
</feature>
<dbReference type="InterPro" id="IPR013320">
    <property type="entry name" value="ConA-like_dom_sf"/>
</dbReference>
<dbReference type="VEuPathDB" id="TriTrypDB:TcYC6_0137880"/>
<feature type="region of interest" description="Disordered" evidence="1">
    <location>
        <begin position="1"/>
        <end position="39"/>
    </location>
</feature>
<dbReference type="VEuPathDB" id="TriTrypDB:C3747_3g664"/>
<dbReference type="Pfam" id="PF11052">
    <property type="entry name" value="Tr-sialidase_C"/>
    <property type="match status" value="1"/>
</dbReference>
<feature type="domain" description="Trans-sialidase C-terminal" evidence="3">
    <location>
        <begin position="520"/>
        <end position="728"/>
    </location>
</feature>
<proteinExistence type="predicted"/>
<evidence type="ECO:0000259" key="2">
    <source>
        <dbReference type="Pfam" id="PF13859"/>
    </source>
</evidence>
<dbReference type="GO" id="GO:0004308">
    <property type="term" value="F:exo-alpha-sialidase activity"/>
    <property type="evidence" value="ECO:0007669"/>
    <property type="project" value="InterPro"/>
</dbReference>
<dbReference type="VEuPathDB" id="TriTrypDB:BCY84_06209"/>
<dbReference type="PRINTS" id="PR01803">
    <property type="entry name" value="TCSIALIDASE"/>
</dbReference>
<dbReference type="VEuPathDB" id="TriTrypDB:TcBrA4_0141250"/>